<dbReference type="Proteomes" id="UP001278738">
    <property type="component" value="Unassembled WGS sequence"/>
</dbReference>
<dbReference type="RefSeq" id="WP_229974585.1">
    <property type="nucleotide sequence ID" value="NZ_CP087133.1"/>
</dbReference>
<sequence>MIFSLRFNKKNSLKNGVEDYGQDLDLRYGSSPLRSSDSVTWHFLVIDLYDFCCDGCLPIL</sequence>
<evidence type="ECO:0000313" key="2">
    <source>
        <dbReference type="EMBL" id="MDX6186742.1"/>
    </source>
</evidence>
<dbReference type="EMBL" id="JAWXVG010000007">
    <property type="protein sequence ID" value="MDX6183458.1"/>
    <property type="molecule type" value="Genomic_DNA"/>
</dbReference>
<evidence type="ECO:0000313" key="1">
    <source>
        <dbReference type="EMBL" id="MDX6183458.1"/>
    </source>
</evidence>
<comment type="caution">
    <text evidence="2">The sequence shown here is derived from an EMBL/GenBank/DDBJ whole genome shotgun (WGS) entry which is preliminary data.</text>
</comment>
<reference evidence="2 4" key="1">
    <citation type="submission" date="2023-11" db="EMBL/GenBank/DDBJ databases">
        <title>Unpublished Manusciprt.</title>
        <authorList>
            <person name="Saticioglu I.B."/>
            <person name="Ay H."/>
            <person name="Ajmi N."/>
            <person name="Altun S."/>
            <person name="Duman M."/>
        </authorList>
    </citation>
    <scope>NUCLEOTIDE SEQUENCE</scope>
    <source>
        <strain evidence="1 4">Fl-33</strain>
        <strain evidence="2">Fl-77</strain>
    </source>
</reference>
<protein>
    <submittedName>
        <fullName evidence="2">Uncharacterized protein</fullName>
    </submittedName>
</protein>
<accession>A0AAJ2SF79</accession>
<evidence type="ECO:0000313" key="3">
    <source>
        <dbReference type="Proteomes" id="UP001270053"/>
    </source>
</evidence>
<name>A0AAJ2SF79_9FLAO</name>
<dbReference type="EMBL" id="JAWXVH010000006">
    <property type="protein sequence ID" value="MDX6186742.1"/>
    <property type="molecule type" value="Genomic_DNA"/>
</dbReference>
<gene>
    <name evidence="1" type="ORF">SGQ18_14940</name>
    <name evidence="2" type="ORF">SGQ44_13315</name>
</gene>
<dbReference type="AlphaFoldDB" id="A0AAJ2SF79"/>
<proteinExistence type="predicted"/>
<organism evidence="2 3">
    <name type="scientific">Flavobacterium flavipigmentatum</name>
    <dbReference type="NCBI Taxonomy" id="2893884"/>
    <lineage>
        <taxon>Bacteria</taxon>
        <taxon>Pseudomonadati</taxon>
        <taxon>Bacteroidota</taxon>
        <taxon>Flavobacteriia</taxon>
        <taxon>Flavobacteriales</taxon>
        <taxon>Flavobacteriaceae</taxon>
        <taxon>Flavobacterium</taxon>
    </lineage>
</organism>
<keyword evidence="4" id="KW-1185">Reference proteome</keyword>
<dbReference type="Proteomes" id="UP001270053">
    <property type="component" value="Unassembled WGS sequence"/>
</dbReference>
<evidence type="ECO:0000313" key="4">
    <source>
        <dbReference type="Proteomes" id="UP001278738"/>
    </source>
</evidence>